<evidence type="ECO:0000313" key="2">
    <source>
        <dbReference type="Proteomes" id="UP000197717"/>
    </source>
</evidence>
<accession>A0ABN5ANM6</accession>
<keyword evidence="2" id="KW-1185">Reference proteome</keyword>
<dbReference type="EMBL" id="CP022133">
    <property type="protein sequence ID" value="ASG65503.1"/>
    <property type="molecule type" value="Genomic_DNA"/>
</dbReference>
<gene>
    <name evidence="1" type="ORF">CEW91_04855</name>
</gene>
<dbReference type="Proteomes" id="UP000197717">
    <property type="component" value="Chromosome"/>
</dbReference>
<name>A0ABN5ANM6_9GAMM</name>
<organism evidence="1 2">
    <name type="scientific">Idiomarina piscisalsi</name>
    <dbReference type="NCBI Taxonomy" id="1096243"/>
    <lineage>
        <taxon>Bacteria</taxon>
        <taxon>Pseudomonadati</taxon>
        <taxon>Pseudomonadota</taxon>
        <taxon>Gammaproteobacteria</taxon>
        <taxon>Alteromonadales</taxon>
        <taxon>Idiomarinaceae</taxon>
        <taxon>Idiomarina</taxon>
    </lineage>
</organism>
<dbReference type="InterPro" id="IPR022050">
    <property type="entry name" value="T_hemolysin"/>
</dbReference>
<sequence length="199" mass="22861">MHHCWILPEHPLREQVETFICERYWLNFHACLRTLPRLLIAVFEESRLVAACGVQLADEQALFSQAYLTQPLENYRVSDKPLPQSENLAEVGSMAALTPTYLPHLFRAVVRLLDDKGRDVVIFTATRALQKYFRRIGVALTELETAHKSALPESVRDLWGNYYQHQPTVLAGWLTDGNVFEQMTTSCQYVLSQQREVAI</sequence>
<dbReference type="Pfam" id="PF12261">
    <property type="entry name" value="T_hemolysin"/>
    <property type="match status" value="1"/>
</dbReference>
<reference evidence="1 2" key="1">
    <citation type="submission" date="2017-06" db="EMBL/GenBank/DDBJ databases">
        <title>Complete genome sequence of Idiomarina piscisalsi strain 10PY1A isolated from soil of Soudi Arabia.</title>
        <authorList>
            <person name="Kim M.-C."/>
            <person name="Jung B.K."/>
            <person name="Budiyanto F."/>
            <person name="Nzila A."/>
            <person name="Shin J.-H."/>
        </authorList>
    </citation>
    <scope>NUCLEOTIDE SEQUENCE [LARGE SCALE GENOMIC DNA]</scope>
    <source>
        <strain evidence="1 2">10PY1A</strain>
    </source>
</reference>
<proteinExistence type="predicted"/>
<evidence type="ECO:0000313" key="1">
    <source>
        <dbReference type="EMBL" id="ASG65503.1"/>
    </source>
</evidence>
<protein>
    <submittedName>
        <fullName evidence="1">Thermostable hemolysin-like protein</fullName>
    </submittedName>
</protein>
<dbReference type="RefSeq" id="WP_088767911.1">
    <property type="nucleotide sequence ID" value="NZ_CP022133.1"/>
</dbReference>